<sequence length="532" mass="57538">MSALDNSTAPPLQSKKRKRTGQEREERKKAAIQAKQEAEAAAEANGESEEGIVVRESVQETAAPHEAASIEHQAGQSSVDVEKVAKRIPQALKSLHPVFKQAKTFETRRLIKKIKFLRSKGVTDETADLESQLKIIHEIQLHPLIQSHLLVKLRKHPLFRQAPLPSEVASLLSPPSATSASSASTSATPALINKAENRLCSAKIVAERVKNVLSWTVCEEGAKLVTDKKAATASAGKDGSKKAAETSDEEDDEEEEEEGEKVNFGGDIARPMVNGSDSEEDSDDERVIQDRAADAAGWESGSVSGSDIEGEDVGIASESESESDDSDAIDIPSIKRAKTTVPPLPSKYKPVKPEKADKPPKSAKDLTSSIFLPSLSVGFTRGDDGDSDPDLDDDPNGVAGKQPLVRKNRRGQRARQAIWEKKYGKNAKHVVKAQEEEKRQAQKAREKAEAKGRTRDSGWGARSGQAVGPAVNAASAPTAAAASHTQKLYPESKQSQTEQKKSLHPSWEAAKLRKQKMGAVQTEVKAQKIVFD</sequence>
<accession>A0ABZ2B213</accession>
<dbReference type="EMBL" id="CP143815">
    <property type="protein sequence ID" value="WVO24149.1"/>
    <property type="molecule type" value="Genomic_DNA"/>
</dbReference>
<gene>
    <name evidence="4" type="ORF">IAS62_005513</name>
</gene>
<feature type="region of interest" description="Disordered" evidence="2">
    <location>
        <begin position="227"/>
        <end position="507"/>
    </location>
</feature>
<name>A0ABZ2B213_9TREE</name>
<feature type="domain" description="Bud22" evidence="3">
    <location>
        <begin position="90"/>
        <end position="532"/>
    </location>
</feature>
<evidence type="ECO:0000256" key="2">
    <source>
        <dbReference type="SAM" id="MobiDB-lite"/>
    </source>
</evidence>
<keyword evidence="5" id="KW-1185">Reference proteome</keyword>
<feature type="region of interest" description="Disordered" evidence="2">
    <location>
        <begin position="1"/>
        <end position="79"/>
    </location>
</feature>
<feature type="compositionally biased region" description="Acidic residues" evidence="2">
    <location>
        <begin position="385"/>
        <end position="395"/>
    </location>
</feature>
<feature type="compositionally biased region" description="Basic and acidic residues" evidence="2">
    <location>
        <begin position="351"/>
        <end position="364"/>
    </location>
</feature>
<proteinExistence type="predicted"/>
<dbReference type="Proteomes" id="UP001432216">
    <property type="component" value="Chromosome 10"/>
</dbReference>
<dbReference type="PANTHER" id="PTHR23325">
    <property type="entry name" value="SERUM RESPONSE FACTOR-BINDING"/>
    <property type="match status" value="1"/>
</dbReference>
<feature type="compositionally biased region" description="Acidic residues" evidence="2">
    <location>
        <begin position="319"/>
        <end position="328"/>
    </location>
</feature>
<dbReference type="RefSeq" id="XP_064723388.1">
    <property type="nucleotide sequence ID" value="XM_064867316.1"/>
</dbReference>
<reference evidence="4 5" key="1">
    <citation type="submission" date="2024-01" db="EMBL/GenBank/DDBJ databases">
        <title>Comparative genomics of Cryptococcus and Kwoniella reveals pathogenesis evolution and contrasting modes of karyotype evolution via chromosome fusion or intercentromeric recombination.</title>
        <authorList>
            <person name="Coelho M.A."/>
            <person name="David-Palma M."/>
            <person name="Shea T."/>
            <person name="Bowers K."/>
            <person name="McGinley-Smith S."/>
            <person name="Mohammad A.W."/>
            <person name="Gnirke A."/>
            <person name="Yurkov A.M."/>
            <person name="Nowrousian M."/>
            <person name="Sun S."/>
            <person name="Cuomo C.A."/>
            <person name="Heitman J."/>
        </authorList>
    </citation>
    <scope>NUCLEOTIDE SEQUENCE [LARGE SCALE GENOMIC DNA]</scope>
    <source>
        <strain evidence="4 5">7685027</strain>
    </source>
</reference>
<protein>
    <recommendedName>
        <fullName evidence="3">Bud22 domain-containing protein</fullName>
    </recommendedName>
</protein>
<evidence type="ECO:0000313" key="5">
    <source>
        <dbReference type="Proteomes" id="UP001432216"/>
    </source>
</evidence>
<evidence type="ECO:0000313" key="4">
    <source>
        <dbReference type="EMBL" id="WVO24149.1"/>
    </source>
</evidence>
<feature type="compositionally biased region" description="Low complexity" evidence="2">
    <location>
        <begin position="470"/>
        <end position="482"/>
    </location>
</feature>
<feature type="compositionally biased region" description="Acidic residues" evidence="2">
    <location>
        <begin position="246"/>
        <end position="259"/>
    </location>
</feature>
<evidence type="ECO:0000259" key="3">
    <source>
        <dbReference type="Pfam" id="PF09073"/>
    </source>
</evidence>
<feature type="compositionally biased region" description="Low complexity" evidence="2">
    <location>
        <begin position="31"/>
        <end position="45"/>
    </location>
</feature>
<organism evidence="4 5">
    <name type="scientific">Cryptococcus decagattii</name>
    <dbReference type="NCBI Taxonomy" id="1859122"/>
    <lineage>
        <taxon>Eukaryota</taxon>
        <taxon>Fungi</taxon>
        <taxon>Dikarya</taxon>
        <taxon>Basidiomycota</taxon>
        <taxon>Agaricomycotina</taxon>
        <taxon>Tremellomycetes</taxon>
        <taxon>Tremellales</taxon>
        <taxon>Cryptococcaceae</taxon>
        <taxon>Cryptococcus</taxon>
        <taxon>Cryptococcus gattii species complex</taxon>
    </lineage>
</organism>
<feature type="compositionally biased region" description="Polar residues" evidence="2">
    <location>
        <begin position="1"/>
        <end position="11"/>
    </location>
</feature>
<feature type="compositionally biased region" description="Basic and acidic residues" evidence="2">
    <location>
        <begin position="432"/>
        <end position="456"/>
    </location>
</feature>
<feature type="compositionally biased region" description="Basic residues" evidence="2">
    <location>
        <begin position="404"/>
        <end position="413"/>
    </location>
</feature>
<keyword evidence="1" id="KW-0175">Coiled coil</keyword>
<feature type="compositionally biased region" description="Basic and acidic residues" evidence="2">
    <location>
        <begin position="20"/>
        <end position="29"/>
    </location>
</feature>
<dbReference type="InterPro" id="IPR015158">
    <property type="entry name" value="Bud22_dom"/>
</dbReference>
<dbReference type="Pfam" id="PF09073">
    <property type="entry name" value="BUD22"/>
    <property type="match status" value="1"/>
</dbReference>
<dbReference type="GeneID" id="89992283"/>
<dbReference type="PANTHER" id="PTHR23325:SF1">
    <property type="entry name" value="SERUM RESPONSE FACTOR-BINDING PROTEIN 1"/>
    <property type="match status" value="1"/>
</dbReference>
<dbReference type="InterPro" id="IPR037393">
    <property type="entry name" value="Bud22/SRFB1"/>
</dbReference>
<evidence type="ECO:0000256" key="1">
    <source>
        <dbReference type="ARBA" id="ARBA00023054"/>
    </source>
</evidence>